<dbReference type="OrthoDB" id="244495at2759"/>
<evidence type="ECO:0000313" key="1">
    <source>
        <dbReference type="EMBL" id="THH13533.1"/>
    </source>
</evidence>
<comment type="caution">
    <text evidence="1">The sequence shown here is derived from an EMBL/GenBank/DDBJ whole genome shotgun (WGS) entry which is preliminary data.</text>
</comment>
<keyword evidence="2" id="KW-1185">Reference proteome</keyword>
<feature type="non-terminal residue" evidence="1">
    <location>
        <position position="99"/>
    </location>
</feature>
<gene>
    <name evidence="1" type="ORF">EUX98_g9711</name>
</gene>
<dbReference type="Proteomes" id="UP000308730">
    <property type="component" value="Unassembled WGS sequence"/>
</dbReference>
<evidence type="ECO:0000313" key="2">
    <source>
        <dbReference type="Proteomes" id="UP000308730"/>
    </source>
</evidence>
<protein>
    <submittedName>
        <fullName evidence="1">Uncharacterized protein</fullName>
    </submittedName>
</protein>
<reference evidence="1 2" key="1">
    <citation type="submission" date="2019-02" db="EMBL/GenBank/DDBJ databases">
        <title>Genome sequencing of the rare red list fungi Antrodiella citrinella (Flaviporus citrinellus).</title>
        <authorList>
            <person name="Buettner E."/>
            <person name="Kellner H."/>
        </authorList>
    </citation>
    <scope>NUCLEOTIDE SEQUENCE [LARGE SCALE GENOMIC DNA]</scope>
    <source>
        <strain evidence="1 2">DSM 108506</strain>
    </source>
</reference>
<accession>A0A4V3XEG1</accession>
<proteinExistence type="predicted"/>
<sequence length="99" mass="11086">MGVFPQIAPEAAMQAVTTTPRMIALVNQLEPEMFSYVDWQLNIETQIMKDFEKQLAIAGAIVDAFDNAVQQICTPSGFLLRRWPTTQVATRSFPIVLIT</sequence>
<dbReference type="EMBL" id="SGPM01001056">
    <property type="protein sequence ID" value="THH13533.1"/>
    <property type="molecule type" value="Genomic_DNA"/>
</dbReference>
<name>A0A4V3XEG1_9APHY</name>
<organism evidence="1 2">
    <name type="scientific">Antrodiella citrinella</name>
    <dbReference type="NCBI Taxonomy" id="2447956"/>
    <lineage>
        <taxon>Eukaryota</taxon>
        <taxon>Fungi</taxon>
        <taxon>Dikarya</taxon>
        <taxon>Basidiomycota</taxon>
        <taxon>Agaricomycotina</taxon>
        <taxon>Agaricomycetes</taxon>
        <taxon>Polyporales</taxon>
        <taxon>Steccherinaceae</taxon>
        <taxon>Antrodiella</taxon>
    </lineage>
</organism>
<dbReference type="AlphaFoldDB" id="A0A4V3XEG1"/>